<evidence type="ECO:0000313" key="2">
    <source>
        <dbReference type="Proteomes" id="UP000275772"/>
    </source>
</evidence>
<dbReference type="EMBL" id="UNSH01000067">
    <property type="protein sequence ID" value="SZF04617.1"/>
    <property type="molecule type" value="Genomic_DNA"/>
</dbReference>
<dbReference type="Proteomes" id="UP000275772">
    <property type="component" value="Unassembled WGS sequence"/>
</dbReference>
<reference evidence="1 2" key="1">
    <citation type="submission" date="2017-11" db="EMBL/GenBank/DDBJ databases">
        <authorList>
            <person name="Kracher B."/>
        </authorList>
    </citation>
    <scope>NUCLEOTIDE SEQUENCE [LARGE SCALE GENOMIC DNA]</scope>
    <source>
        <strain evidence="1 2">RACE1</strain>
    </source>
</reference>
<sequence length="323" mass="36433">MISCAYALLLIQNEATSHFPLYSPASRTTKLPVYSNRLVILGSHGRNSFYGVYEPVPDFYFPTIDPKYGITATKDGKFVESTHLKAYCSPEKSAMEIIEVIIKGLEPLKSMSYINSYEAQQKDSACMEHIIKIWDTNINDIAISSKTLRNTRKCTHREIVNLAYQGLIKVTGIYRHFSPPGSESEIKVAMNDKVDVFGEVTRRQVFAKTRDQANEIVLAWYFGNLHVFEGSKGLSILWPKTTIGMEGNNGALIETALRKNLGAFKDLDELIGEFWLEIPLSDLCKKFAICNKEQLAERRSQIMAEVSLLQLGTLTYVVPSSRR</sequence>
<dbReference type="VEuPathDB" id="FungiDB:BLGHR1_15414"/>
<gene>
    <name evidence="1" type="ORF">BLGHR1_15414</name>
</gene>
<protein>
    <submittedName>
        <fullName evidence="1">Uncharacterized protein</fullName>
    </submittedName>
</protein>
<accession>A0A383UXH6</accession>
<proteinExistence type="predicted"/>
<dbReference type="AlphaFoldDB" id="A0A383UXH6"/>
<evidence type="ECO:0000313" key="1">
    <source>
        <dbReference type="EMBL" id="SZF04617.1"/>
    </source>
</evidence>
<name>A0A383UXH6_BLUHO</name>
<organism evidence="1 2">
    <name type="scientific">Blumeria hordei</name>
    <name type="common">Barley powdery mildew</name>
    <name type="synonym">Blumeria graminis f. sp. hordei</name>
    <dbReference type="NCBI Taxonomy" id="2867405"/>
    <lineage>
        <taxon>Eukaryota</taxon>
        <taxon>Fungi</taxon>
        <taxon>Dikarya</taxon>
        <taxon>Ascomycota</taxon>
        <taxon>Pezizomycotina</taxon>
        <taxon>Leotiomycetes</taxon>
        <taxon>Erysiphales</taxon>
        <taxon>Erysiphaceae</taxon>
        <taxon>Blumeria</taxon>
    </lineage>
</organism>